<accession>A0A182M8N9</accession>
<keyword evidence="2" id="KW-1185">Reference proteome</keyword>
<evidence type="ECO:0000313" key="1">
    <source>
        <dbReference type="EnsemblMetazoa" id="ACUA012212-PA"/>
    </source>
</evidence>
<dbReference type="EnsemblMetazoa" id="ACUA012212-RA">
    <property type="protein sequence ID" value="ACUA012212-PA"/>
    <property type="gene ID" value="ACUA012212"/>
</dbReference>
<organism evidence="1 2">
    <name type="scientific">Anopheles culicifacies</name>
    <dbReference type="NCBI Taxonomy" id="139723"/>
    <lineage>
        <taxon>Eukaryota</taxon>
        <taxon>Metazoa</taxon>
        <taxon>Ecdysozoa</taxon>
        <taxon>Arthropoda</taxon>
        <taxon>Hexapoda</taxon>
        <taxon>Insecta</taxon>
        <taxon>Pterygota</taxon>
        <taxon>Neoptera</taxon>
        <taxon>Endopterygota</taxon>
        <taxon>Diptera</taxon>
        <taxon>Nematocera</taxon>
        <taxon>Culicoidea</taxon>
        <taxon>Culicidae</taxon>
        <taxon>Anophelinae</taxon>
        <taxon>Anopheles</taxon>
        <taxon>culicifacies species complex</taxon>
    </lineage>
</organism>
<proteinExistence type="predicted"/>
<sequence length="240" mass="26734">MQAIVSDAPYSDAGRFVTMGSHTGRYRLLDEAFRLAFTSFQHTLAYRFQRCMRHFCTYAPIVTFVTTHKKIAPSLSPPRQKNHIPELPQPTSFRLSIVSECHLLRSLVTPVAIDKLAALVVAVTAGLIDRLSLPRQRLTKYTIGIRMASSSPTAISAHCTMSSRLSTFIRLSSISFTMSSFSAIPSSIQMTGNSVGCNRSVSLMASIRRRNMLNCTLFPPVKGVPVYCESKSKHRKCREE</sequence>
<protein>
    <submittedName>
        <fullName evidence="1">Uncharacterized protein</fullName>
    </submittedName>
</protein>
<dbReference type="VEuPathDB" id="VectorBase:ACUA012212"/>
<dbReference type="AlphaFoldDB" id="A0A182M8N9"/>
<dbReference type="Proteomes" id="UP000075883">
    <property type="component" value="Unassembled WGS sequence"/>
</dbReference>
<dbReference type="EMBL" id="AXCM01008709">
    <property type="status" value="NOT_ANNOTATED_CDS"/>
    <property type="molecule type" value="Genomic_DNA"/>
</dbReference>
<name>A0A182M8N9_9DIPT</name>
<dbReference type="EMBL" id="AXCM01008710">
    <property type="status" value="NOT_ANNOTATED_CDS"/>
    <property type="molecule type" value="Genomic_DNA"/>
</dbReference>
<evidence type="ECO:0000313" key="2">
    <source>
        <dbReference type="Proteomes" id="UP000075883"/>
    </source>
</evidence>
<reference evidence="2" key="1">
    <citation type="submission" date="2013-09" db="EMBL/GenBank/DDBJ databases">
        <title>The Genome Sequence of Anopheles culicifacies species A.</title>
        <authorList>
            <consortium name="The Broad Institute Genomics Platform"/>
            <person name="Neafsey D.E."/>
            <person name="Besansky N."/>
            <person name="Howell P."/>
            <person name="Walton C."/>
            <person name="Young S.K."/>
            <person name="Zeng Q."/>
            <person name="Gargeya S."/>
            <person name="Fitzgerald M."/>
            <person name="Haas B."/>
            <person name="Abouelleil A."/>
            <person name="Allen A.W."/>
            <person name="Alvarado L."/>
            <person name="Arachchi H.M."/>
            <person name="Berlin A.M."/>
            <person name="Chapman S.B."/>
            <person name="Gainer-Dewar J."/>
            <person name="Goldberg J."/>
            <person name="Griggs A."/>
            <person name="Gujja S."/>
            <person name="Hansen M."/>
            <person name="Howarth C."/>
            <person name="Imamovic A."/>
            <person name="Ireland A."/>
            <person name="Larimer J."/>
            <person name="McCowan C."/>
            <person name="Murphy C."/>
            <person name="Pearson M."/>
            <person name="Poon T.W."/>
            <person name="Priest M."/>
            <person name="Roberts A."/>
            <person name="Saif S."/>
            <person name="Shea T."/>
            <person name="Sisk P."/>
            <person name="Sykes S."/>
            <person name="Wortman J."/>
            <person name="Nusbaum C."/>
            <person name="Birren B."/>
        </authorList>
    </citation>
    <scope>NUCLEOTIDE SEQUENCE [LARGE SCALE GENOMIC DNA]</scope>
    <source>
        <strain evidence="2">A-37</strain>
    </source>
</reference>
<reference evidence="1" key="2">
    <citation type="submission" date="2020-05" db="UniProtKB">
        <authorList>
            <consortium name="EnsemblMetazoa"/>
        </authorList>
    </citation>
    <scope>IDENTIFICATION</scope>
    <source>
        <strain evidence="1">A-37</strain>
    </source>
</reference>